<organism evidence="1">
    <name type="scientific">marine sediment metagenome</name>
    <dbReference type="NCBI Taxonomy" id="412755"/>
    <lineage>
        <taxon>unclassified sequences</taxon>
        <taxon>metagenomes</taxon>
        <taxon>ecological metagenomes</taxon>
    </lineage>
</organism>
<accession>A0A0F9FFF1</accession>
<name>A0A0F9FFF1_9ZZZZ</name>
<dbReference type="AlphaFoldDB" id="A0A0F9FFF1"/>
<gene>
    <name evidence="1" type="ORF">LCGC14_1957910</name>
</gene>
<protein>
    <recommendedName>
        <fullName evidence="2">Capsid protein</fullName>
    </recommendedName>
</protein>
<comment type="caution">
    <text evidence="1">The sequence shown here is derived from an EMBL/GenBank/DDBJ whole genome shotgun (WGS) entry which is preliminary data.</text>
</comment>
<proteinExistence type="predicted"/>
<evidence type="ECO:0000313" key="1">
    <source>
        <dbReference type="EMBL" id="KKL85119.1"/>
    </source>
</evidence>
<dbReference type="EMBL" id="LAZR01021496">
    <property type="protein sequence ID" value="KKL85119.1"/>
    <property type="molecule type" value="Genomic_DNA"/>
</dbReference>
<dbReference type="Pfam" id="PF25209">
    <property type="entry name" value="Phage_capsid_4"/>
    <property type="match status" value="1"/>
</dbReference>
<evidence type="ECO:0008006" key="2">
    <source>
        <dbReference type="Google" id="ProtNLM"/>
    </source>
</evidence>
<reference evidence="1" key="1">
    <citation type="journal article" date="2015" name="Nature">
        <title>Complex archaea that bridge the gap between prokaryotes and eukaryotes.</title>
        <authorList>
            <person name="Spang A."/>
            <person name="Saw J.H."/>
            <person name="Jorgensen S.L."/>
            <person name="Zaremba-Niedzwiedzka K."/>
            <person name="Martijn J."/>
            <person name="Lind A.E."/>
            <person name="van Eijk R."/>
            <person name="Schleper C."/>
            <person name="Guy L."/>
            <person name="Ettema T.J."/>
        </authorList>
    </citation>
    <scope>NUCLEOTIDE SEQUENCE</scope>
</reference>
<sequence length="285" mass="30533">MALEHFVPDVWSGQILTRLDDAAVFPNVCTTEYEGEITGFGDTVKINEIGAINVGTYSSTSTGALTVQQLSGAQKLLKINQSKYTAFWMDDEDNAQIKPKVLLEAMKGTGQALANNVDEYIAALHSDAGLAVGGSISTGVDVTSTNVLKYMSLAQQKLDEANTPMQGRWIVVPPWFGQKLNLANVALNTDNTASMGNGYFGTTIYGFNVWVSNNVVHQSGTDRAAIMCGYLGSIALAKQLQKVSNENSGTIGFKSVIKALLIYGAKVIRPNNLGVLYADYTAEAT</sequence>